<geneLocation type="plasmid" evidence="1 2">
    <name>p.2</name>
</geneLocation>
<evidence type="ECO:0000313" key="2">
    <source>
        <dbReference type="Proteomes" id="UP000269847"/>
    </source>
</evidence>
<dbReference type="CDD" id="cd05152">
    <property type="entry name" value="MPH2"/>
    <property type="match status" value="1"/>
</dbReference>
<reference evidence="1 2" key="1">
    <citation type="submission" date="2018-09" db="EMBL/GenBank/DDBJ databases">
        <title>Complete genome of Bacillus thuringiensis strain QZL38.</title>
        <authorList>
            <person name="Song F."/>
        </authorList>
    </citation>
    <scope>NUCLEOTIDE SEQUENCE [LARGE SCALE GENOMIC DNA]</scope>
    <source>
        <strain evidence="1 2">QZL38</strain>
        <plasmid evidence="1 2">p.2</plasmid>
    </source>
</reference>
<accession>A0A9W3YL31</accession>
<dbReference type="InterPro" id="IPR051678">
    <property type="entry name" value="AGP_Transferase"/>
</dbReference>
<dbReference type="EMBL" id="CP032609">
    <property type="protein sequence ID" value="AYF84946.1"/>
    <property type="molecule type" value="Genomic_DNA"/>
</dbReference>
<dbReference type="PANTHER" id="PTHR21310">
    <property type="entry name" value="AMINOGLYCOSIDE PHOSPHOTRANSFERASE-RELATED-RELATED"/>
    <property type="match status" value="1"/>
</dbReference>
<name>A0A9W3YL31_BACTU</name>
<dbReference type="PANTHER" id="PTHR21310:SF15">
    <property type="entry name" value="AMINOGLYCOSIDE PHOSPHOTRANSFERASE DOMAIN-CONTAINING PROTEIN"/>
    <property type="match status" value="1"/>
</dbReference>
<dbReference type="Gene3D" id="3.90.1200.10">
    <property type="match status" value="1"/>
</dbReference>
<protein>
    <submittedName>
        <fullName evidence="1">Mph(B) family macrolide 2'-phosphotransferase</fullName>
    </submittedName>
</protein>
<keyword evidence="1" id="KW-0614">Plasmid</keyword>
<organism evidence="1 2">
    <name type="scientific">Bacillus thuringiensis</name>
    <dbReference type="NCBI Taxonomy" id="1428"/>
    <lineage>
        <taxon>Bacteria</taxon>
        <taxon>Bacillati</taxon>
        <taxon>Bacillota</taxon>
        <taxon>Bacilli</taxon>
        <taxon>Bacillales</taxon>
        <taxon>Bacillaceae</taxon>
        <taxon>Bacillus</taxon>
        <taxon>Bacillus cereus group</taxon>
    </lineage>
</organism>
<dbReference type="NCBIfam" id="NF038056">
    <property type="entry name" value="macrolide_MphM"/>
    <property type="match status" value="1"/>
</dbReference>
<gene>
    <name evidence="1" type="primary">mph(B)</name>
    <name evidence="1" type="ORF">D7J84_28450</name>
</gene>
<dbReference type="AlphaFoldDB" id="A0A9W3YL31"/>
<dbReference type="InterPro" id="IPR011009">
    <property type="entry name" value="Kinase-like_dom_sf"/>
</dbReference>
<dbReference type="SUPFAM" id="SSF56112">
    <property type="entry name" value="Protein kinase-like (PK-like)"/>
    <property type="match status" value="1"/>
</dbReference>
<dbReference type="InterPro" id="IPR002575">
    <property type="entry name" value="Aminoglycoside_PTrfase"/>
</dbReference>
<dbReference type="Proteomes" id="UP000269847">
    <property type="component" value="Plasmid p.2"/>
</dbReference>
<dbReference type="Gene3D" id="3.30.200.20">
    <property type="entry name" value="Phosphorylase Kinase, domain 1"/>
    <property type="match status" value="1"/>
</dbReference>
<evidence type="ECO:0000313" key="1">
    <source>
        <dbReference type="EMBL" id="AYF84946.1"/>
    </source>
</evidence>
<sequence length="302" mass="34832">MKDLNKQKAIEIARKYGLEVKEGSIIFNESGLDFLVAYAEDYKGEEWVLRFPRRDDVMPRTIVEKKALDLVNKYATFQVPVWSLYKNDLIAYKKLTGVPAGTIDPEIQNYLWEMDYENVPERFHQTLAKALASLHTIPKEEALKVGLFVQTAEEARKSMIERMEKVKAKFDVGKSLWNRWQAWIKNEELWPQKTGLIHGDVHAGHTMIDKDANVTGLIDWTEAKVTDVSNDFVFQYRAFGEASLEKLIQHYRQAGGIYWPAMKEHVIELNAAYPVAIAEFAIISGLEEYEQMAKETLQVNDR</sequence>
<proteinExistence type="predicted"/>
<dbReference type="Pfam" id="PF01636">
    <property type="entry name" value="APH"/>
    <property type="match status" value="1"/>
</dbReference>